<dbReference type="GO" id="GO:0005524">
    <property type="term" value="F:ATP binding"/>
    <property type="evidence" value="ECO:0007669"/>
    <property type="project" value="InterPro"/>
</dbReference>
<feature type="domain" description="ATPase" evidence="1">
    <location>
        <begin position="11"/>
        <end position="211"/>
    </location>
</feature>
<dbReference type="Pfam" id="PF01637">
    <property type="entry name" value="ATPase_2"/>
    <property type="match status" value="1"/>
</dbReference>
<sequence>MIGRKEQKKLMNGFLDKKKSAFLAVTGRRRVGKTYLIDEVYDNHLCLRITGIQDADIQTQIYNFTQKIAEYSKLPIVTPPNNWQEVFSLLKIYLGSLPKTKKQVIFIDELPWIATKRSGFIQLLAHLWNDYLSKEKHFILVVCGSATSWITEKIVNDKGGFHNRLDQAIQLKPFTLKETKDFLMKKEIKLTDQAITEIYMVMGGIPYYLDQIKKGESVRQIIARLCFAENGILKNEYVNLYKALFENSDNHEAIVAALATSQSGLTRIQIISKSKVKEGGPYTRAINDLLVSGFVEEVLPYGRSKRGALYRLIDEYSVFYHKFITKNKKKGKEIWATLHQSQQYKIWTGYAFENLCQRHIDEIKNVLGISSVYTEHYSFNSKTDGSTQSNYQIDLIIDRKDDCINLCECKFHNGEFTITKEYAAKLRNRKQAFIESTKTKKTVFNTLITNHGVKENEHFLDVIDVSFTVSDLMKG</sequence>
<dbReference type="OrthoDB" id="9813134at2"/>
<evidence type="ECO:0000313" key="3">
    <source>
        <dbReference type="Proteomes" id="UP000293952"/>
    </source>
</evidence>
<gene>
    <name evidence="2" type="ORF">ERX46_08410</name>
</gene>
<name>A0A4Q4KPP5_9FLAO</name>
<dbReference type="Gene3D" id="3.40.50.300">
    <property type="entry name" value="P-loop containing nucleotide triphosphate hydrolases"/>
    <property type="match status" value="1"/>
</dbReference>
<reference evidence="2 3" key="1">
    <citation type="submission" date="2019-02" db="EMBL/GenBank/DDBJ databases">
        <title>Genome sequence of the sea-ice species Brumimicrobium glaciale.</title>
        <authorList>
            <person name="Bowman J.P."/>
        </authorList>
    </citation>
    <scope>NUCLEOTIDE SEQUENCE [LARGE SCALE GENOMIC DNA]</scope>
    <source>
        <strain evidence="2 3">IC156</strain>
    </source>
</reference>
<dbReference type="Proteomes" id="UP000293952">
    <property type="component" value="Unassembled WGS sequence"/>
</dbReference>
<dbReference type="PANTHER" id="PTHR34704">
    <property type="entry name" value="ATPASE"/>
    <property type="match status" value="1"/>
</dbReference>
<evidence type="ECO:0000259" key="1">
    <source>
        <dbReference type="Pfam" id="PF01637"/>
    </source>
</evidence>
<dbReference type="PANTHER" id="PTHR34704:SF1">
    <property type="entry name" value="ATPASE"/>
    <property type="match status" value="1"/>
</dbReference>
<dbReference type="InterPro" id="IPR011579">
    <property type="entry name" value="ATPase_dom"/>
</dbReference>
<evidence type="ECO:0000313" key="2">
    <source>
        <dbReference type="EMBL" id="RYM33979.1"/>
    </source>
</evidence>
<dbReference type="EMBL" id="SETE01000003">
    <property type="protein sequence ID" value="RYM33979.1"/>
    <property type="molecule type" value="Genomic_DNA"/>
</dbReference>
<dbReference type="InterPro" id="IPR027417">
    <property type="entry name" value="P-loop_NTPase"/>
</dbReference>
<keyword evidence="3" id="KW-1185">Reference proteome</keyword>
<dbReference type="AlphaFoldDB" id="A0A4Q4KPP5"/>
<dbReference type="SUPFAM" id="SSF52540">
    <property type="entry name" value="P-loop containing nucleoside triphosphate hydrolases"/>
    <property type="match status" value="1"/>
</dbReference>
<proteinExistence type="predicted"/>
<dbReference type="RefSeq" id="WP_130093420.1">
    <property type="nucleotide sequence ID" value="NZ_SETE01000003.1"/>
</dbReference>
<comment type="caution">
    <text evidence="2">The sequence shown here is derived from an EMBL/GenBank/DDBJ whole genome shotgun (WGS) entry which is preliminary data.</text>
</comment>
<accession>A0A4Q4KPP5</accession>
<organism evidence="2 3">
    <name type="scientific">Brumimicrobium glaciale</name>
    <dbReference type="NCBI Taxonomy" id="200475"/>
    <lineage>
        <taxon>Bacteria</taxon>
        <taxon>Pseudomonadati</taxon>
        <taxon>Bacteroidota</taxon>
        <taxon>Flavobacteriia</taxon>
        <taxon>Flavobacteriales</taxon>
        <taxon>Crocinitomicaceae</taxon>
        <taxon>Brumimicrobium</taxon>
    </lineage>
</organism>
<protein>
    <submittedName>
        <fullName evidence="2">ATPase</fullName>
    </submittedName>
</protein>